<dbReference type="PANTHER" id="PTHR12236:SF95">
    <property type="entry name" value="CUTICULAR PROTEIN 76BD, ISOFORM C-RELATED"/>
    <property type="match status" value="1"/>
</dbReference>
<feature type="compositionally biased region" description="Polar residues" evidence="3">
    <location>
        <begin position="181"/>
        <end position="190"/>
    </location>
</feature>
<dbReference type="OrthoDB" id="6382835at2759"/>
<dbReference type="EMBL" id="CAJPEV010000044">
    <property type="protein sequence ID" value="CAG0879481.1"/>
    <property type="molecule type" value="Genomic_DNA"/>
</dbReference>
<keyword evidence="6" id="KW-1185">Reference proteome</keyword>
<accession>A0A7R8ZY07</accession>
<organism evidence="5">
    <name type="scientific">Darwinula stevensoni</name>
    <dbReference type="NCBI Taxonomy" id="69355"/>
    <lineage>
        <taxon>Eukaryota</taxon>
        <taxon>Metazoa</taxon>
        <taxon>Ecdysozoa</taxon>
        <taxon>Arthropoda</taxon>
        <taxon>Crustacea</taxon>
        <taxon>Oligostraca</taxon>
        <taxon>Ostracoda</taxon>
        <taxon>Podocopa</taxon>
        <taxon>Podocopida</taxon>
        <taxon>Darwinulocopina</taxon>
        <taxon>Darwinuloidea</taxon>
        <taxon>Darwinulidae</taxon>
        <taxon>Darwinula</taxon>
    </lineage>
</organism>
<evidence type="ECO:0000256" key="1">
    <source>
        <dbReference type="ARBA" id="ARBA00022460"/>
    </source>
</evidence>
<feature type="signal peptide" evidence="4">
    <location>
        <begin position="1"/>
        <end position="17"/>
    </location>
</feature>
<dbReference type="EMBL" id="LR899561">
    <property type="protein sequence ID" value="CAD7240591.1"/>
    <property type="molecule type" value="Genomic_DNA"/>
</dbReference>
<name>A0A7R8ZY07_9CRUS</name>
<dbReference type="PANTHER" id="PTHR12236">
    <property type="entry name" value="STRUCTURAL CONTITUENT OF CUTICLE"/>
    <property type="match status" value="1"/>
</dbReference>
<protein>
    <submittedName>
        <fullName evidence="5">Uncharacterized protein</fullName>
    </submittedName>
</protein>
<reference evidence="5" key="1">
    <citation type="submission" date="2020-11" db="EMBL/GenBank/DDBJ databases">
        <authorList>
            <person name="Tran Van P."/>
        </authorList>
    </citation>
    <scope>NUCLEOTIDE SEQUENCE</scope>
</reference>
<evidence type="ECO:0000256" key="4">
    <source>
        <dbReference type="SAM" id="SignalP"/>
    </source>
</evidence>
<sequence>MRSLAVGVLCFLGGVWGDGSRTETGVESNPADVRITNILGSRRLFGGGDGSHSQRRVAVQQVDEAIQLVRPLIQTSAKRVIEEARPSFVVVQEDEDDLAGPAVYSYAWQVSNADEALYSNQEESRDGDNVRGQYVVLDADGVLRTVRYTVIGEEGFKAEILREAGVGPVQEGRTRHAATRSFASQGSHDSQASRSGFGLASLVQSAVASPARTVVIHTREETSNDASSASYGRAQIAASTQSASSSSNDLGSGSFIRTDNYAIQL</sequence>
<dbReference type="GO" id="GO:0005615">
    <property type="term" value="C:extracellular space"/>
    <property type="evidence" value="ECO:0007669"/>
    <property type="project" value="TreeGrafter"/>
</dbReference>
<feature type="region of interest" description="Disordered" evidence="3">
    <location>
        <begin position="169"/>
        <end position="190"/>
    </location>
</feature>
<evidence type="ECO:0000313" key="5">
    <source>
        <dbReference type="EMBL" id="CAD7240591.1"/>
    </source>
</evidence>
<evidence type="ECO:0000313" key="6">
    <source>
        <dbReference type="Proteomes" id="UP000677054"/>
    </source>
</evidence>
<keyword evidence="4" id="KW-0732">Signal</keyword>
<gene>
    <name evidence="5" type="ORF">DSTB1V02_LOCUS611</name>
</gene>
<feature type="chain" id="PRO_5036209523" evidence="4">
    <location>
        <begin position="18"/>
        <end position="265"/>
    </location>
</feature>
<dbReference type="GO" id="GO:0031012">
    <property type="term" value="C:extracellular matrix"/>
    <property type="evidence" value="ECO:0007669"/>
    <property type="project" value="TreeGrafter"/>
</dbReference>
<proteinExistence type="predicted"/>
<dbReference type="AlphaFoldDB" id="A0A7R8ZY07"/>
<dbReference type="Proteomes" id="UP000677054">
    <property type="component" value="Unassembled WGS sequence"/>
</dbReference>
<evidence type="ECO:0000256" key="3">
    <source>
        <dbReference type="SAM" id="MobiDB-lite"/>
    </source>
</evidence>
<dbReference type="Pfam" id="PF00379">
    <property type="entry name" value="Chitin_bind_4"/>
    <property type="match status" value="1"/>
</dbReference>
<dbReference type="InterPro" id="IPR000618">
    <property type="entry name" value="Insect_cuticle"/>
</dbReference>
<keyword evidence="1 2" id="KW-0193">Cuticle</keyword>
<evidence type="ECO:0000256" key="2">
    <source>
        <dbReference type="PROSITE-ProRule" id="PRU00497"/>
    </source>
</evidence>
<dbReference type="InterPro" id="IPR051217">
    <property type="entry name" value="Insect_Cuticle_Struc_Prot"/>
</dbReference>
<dbReference type="PROSITE" id="PS51155">
    <property type="entry name" value="CHIT_BIND_RR_2"/>
    <property type="match status" value="1"/>
</dbReference>
<dbReference type="GO" id="GO:0042302">
    <property type="term" value="F:structural constituent of cuticle"/>
    <property type="evidence" value="ECO:0007669"/>
    <property type="project" value="UniProtKB-UniRule"/>
</dbReference>